<accession>A0ACC2SVD5</accession>
<proteinExistence type="predicted"/>
<dbReference type="Proteomes" id="UP001165960">
    <property type="component" value="Unassembled WGS sequence"/>
</dbReference>
<evidence type="ECO:0000313" key="2">
    <source>
        <dbReference type="Proteomes" id="UP001165960"/>
    </source>
</evidence>
<dbReference type="EMBL" id="QTSX02004300">
    <property type="protein sequence ID" value="KAJ9066239.1"/>
    <property type="molecule type" value="Genomic_DNA"/>
</dbReference>
<evidence type="ECO:0000313" key="1">
    <source>
        <dbReference type="EMBL" id="KAJ9066239.1"/>
    </source>
</evidence>
<organism evidence="1 2">
    <name type="scientific">Entomophthora muscae</name>
    <dbReference type="NCBI Taxonomy" id="34485"/>
    <lineage>
        <taxon>Eukaryota</taxon>
        <taxon>Fungi</taxon>
        <taxon>Fungi incertae sedis</taxon>
        <taxon>Zoopagomycota</taxon>
        <taxon>Entomophthoromycotina</taxon>
        <taxon>Entomophthoromycetes</taxon>
        <taxon>Entomophthorales</taxon>
        <taxon>Entomophthoraceae</taxon>
        <taxon>Entomophthora</taxon>
    </lineage>
</organism>
<gene>
    <name evidence="1" type="ORF">DSO57_1011567</name>
</gene>
<protein>
    <submittedName>
        <fullName evidence="1">Uncharacterized protein</fullName>
    </submittedName>
</protein>
<keyword evidence="2" id="KW-1185">Reference proteome</keyword>
<name>A0ACC2SVD5_9FUNG</name>
<sequence length="262" mass="29557">MPSSYLSLFKSCGFLFILTGLSGTLLESKDNEVLFKEPKKLLLCSMLGGKSHIKLHLEIGKELLKKGHQVKYASASDQIGWARPYNISTLDLGENPVNDKLNREVTAALTRETLSFSTLSLVIHAGIELSYSIVYTGLKQEIQDNRPDFIICDYLLLACFDVASELGVPFAGSFPTFGYVDQSMAAYVTNRFELLPPTTDKLTFPQKLASTFLVPLTKKVLHLTLGFKLNQNPEIFEYSTFLWTYLETARKILDFCRYILWV</sequence>
<reference evidence="1" key="1">
    <citation type="submission" date="2022-04" db="EMBL/GenBank/DDBJ databases">
        <title>Genome of the entomopathogenic fungus Entomophthora muscae.</title>
        <authorList>
            <person name="Elya C."/>
            <person name="Lovett B.R."/>
            <person name="Lee E."/>
            <person name="Macias A.M."/>
            <person name="Hajek A.E."/>
            <person name="De Bivort B.L."/>
            <person name="Kasson M.T."/>
            <person name="De Fine Licht H.H."/>
            <person name="Stajich J.E."/>
        </authorList>
    </citation>
    <scope>NUCLEOTIDE SEQUENCE</scope>
    <source>
        <strain evidence="1">Berkeley</strain>
    </source>
</reference>
<comment type="caution">
    <text evidence="1">The sequence shown here is derived from an EMBL/GenBank/DDBJ whole genome shotgun (WGS) entry which is preliminary data.</text>
</comment>